<evidence type="ECO:0000313" key="6">
    <source>
        <dbReference type="EMBL" id="EEC89245.1"/>
    </source>
</evidence>
<evidence type="ECO:0000256" key="1">
    <source>
        <dbReference type="ARBA" id="ARBA00008857"/>
    </source>
</evidence>
<feature type="domain" description="Tyr recombinase" evidence="5">
    <location>
        <begin position="163"/>
        <end position="364"/>
    </location>
</feature>
<dbReference type="AlphaFoldDB" id="B7CDC0"/>
<dbReference type="Pfam" id="PF00589">
    <property type="entry name" value="Phage_integrase"/>
    <property type="match status" value="1"/>
</dbReference>
<evidence type="ECO:0000313" key="7">
    <source>
        <dbReference type="Proteomes" id="UP000004315"/>
    </source>
</evidence>
<keyword evidence="2" id="KW-0229">DNA integration</keyword>
<gene>
    <name evidence="6" type="ORF">EUBIFOR_02203</name>
</gene>
<dbReference type="InterPro" id="IPR010998">
    <property type="entry name" value="Integrase_recombinase_N"/>
</dbReference>
<organism evidence="6 7">
    <name type="scientific">Holdemanella biformis DSM 3989</name>
    <dbReference type="NCBI Taxonomy" id="518637"/>
    <lineage>
        <taxon>Bacteria</taxon>
        <taxon>Bacillati</taxon>
        <taxon>Bacillota</taxon>
        <taxon>Erysipelotrichia</taxon>
        <taxon>Erysipelotrichales</taxon>
        <taxon>Erysipelotrichaceae</taxon>
        <taxon>Holdemanella</taxon>
    </lineage>
</organism>
<sequence length="373" mass="44273">MAQYKDKNGHWYIVCTSPITHKKTTIRKNPLKHTNFQTKTEAKEYEFYFIHNKIDHNIRFGQFFEIYRNDYKRRNVSDYDIQSRYNTYFKQFENKKLINFTKKDIEKVALSMKENGCSISYINYMTTYFKSIMNFAVKEGYIPVNPFNGYEKIKEVKTSKNDKFLQYWTDSEIQTAIQSIPKCFDSTKTDIIQIRHLILFAFFTGMRYGEIRGLKWCDINFEKRLIYIDRHINKKNVILDGRKNGDYHTLYIDDNTMDVLTEIKARYETKKEFNNKCYVFHSATRGLNYPLTTSTGNKYMKALAEYNHLPHIKFHGLRHSCASYLISVVGLNVYEVADRLGDTVKVTMSVYAELFNETKKNAATKMSQYKFDC</sequence>
<dbReference type="PROSITE" id="PS51898">
    <property type="entry name" value="TYR_RECOMBINASE"/>
    <property type="match status" value="1"/>
</dbReference>
<dbReference type="Proteomes" id="UP000004315">
    <property type="component" value="Unassembled WGS sequence"/>
</dbReference>
<evidence type="ECO:0000256" key="3">
    <source>
        <dbReference type="ARBA" id="ARBA00023125"/>
    </source>
</evidence>
<dbReference type="Gene3D" id="1.10.443.10">
    <property type="entry name" value="Intergrase catalytic core"/>
    <property type="match status" value="1"/>
</dbReference>
<dbReference type="GO" id="GO:0015074">
    <property type="term" value="P:DNA integration"/>
    <property type="evidence" value="ECO:0007669"/>
    <property type="project" value="UniProtKB-KW"/>
</dbReference>
<evidence type="ECO:0000256" key="2">
    <source>
        <dbReference type="ARBA" id="ARBA00022908"/>
    </source>
</evidence>
<accession>B7CDC0</accession>
<dbReference type="EMBL" id="ABYT01000113">
    <property type="protein sequence ID" value="EEC89245.1"/>
    <property type="molecule type" value="Genomic_DNA"/>
</dbReference>
<dbReference type="InterPro" id="IPR050808">
    <property type="entry name" value="Phage_Integrase"/>
</dbReference>
<protein>
    <submittedName>
        <fullName evidence="6">Site-specific recombinase, phage integrase family</fullName>
    </submittedName>
</protein>
<dbReference type="InterPro" id="IPR011010">
    <property type="entry name" value="DNA_brk_join_enz"/>
</dbReference>
<comment type="similarity">
    <text evidence="1">Belongs to the 'phage' integrase family.</text>
</comment>
<keyword evidence="3" id="KW-0238">DNA-binding</keyword>
<dbReference type="Gene3D" id="1.10.150.130">
    <property type="match status" value="1"/>
</dbReference>
<dbReference type="OrthoDB" id="9803188at2"/>
<dbReference type="InterPro" id="IPR013762">
    <property type="entry name" value="Integrase-like_cat_sf"/>
</dbReference>
<dbReference type="SUPFAM" id="SSF56349">
    <property type="entry name" value="DNA breaking-rejoining enzymes"/>
    <property type="match status" value="1"/>
</dbReference>
<dbReference type="RefSeq" id="WP_003865981.1">
    <property type="nucleotide sequence ID" value="NZ_DS996848.1"/>
</dbReference>
<proteinExistence type="inferred from homology"/>
<evidence type="ECO:0000259" key="5">
    <source>
        <dbReference type="PROSITE" id="PS51898"/>
    </source>
</evidence>
<keyword evidence="4" id="KW-0233">DNA recombination</keyword>
<dbReference type="CDD" id="cd01189">
    <property type="entry name" value="INT_ICEBs1_C_like"/>
    <property type="match status" value="1"/>
</dbReference>
<dbReference type="GO" id="GO:0006310">
    <property type="term" value="P:DNA recombination"/>
    <property type="evidence" value="ECO:0007669"/>
    <property type="project" value="UniProtKB-KW"/>
</dbReference>
<comment type="caution">
    <text evidence="6">The sequence shown here is derived from an EMBL/GenBank/DDBJ whole genome shotgun (WGS) entry which is preliminary data.</text>
</comment>
<name>B7CDC0_9FIRM</name>
<dbReference type="PANTHER" id="PTHR30629:SF2">
    <property type="entry name" value="PROPHAGE INTEGRASE INTS-RELATED"/>
    <property type="match status" value="1"/>
</dbReference>
<dbReference type="STRING" id="518637.EUBIFOR_02203"/>
<reference evidence="6 7" key="1">
    <citation type="submission" date="2008-11" db="EMBL/GenBank/DDBJ databases">
        <title>Draft genome sequence of Eubacterium biforme (DSM 3989).</title>
        <authorList>
            <person name="Sudarsanam P."/>
            <person name="Ley R."/>
            <person name="Guruge J."/>
            <person name="Turnbaugh P.J."/>
            <person name="Mahowald M."/>
            <person name="Liep D."/>
            <person name="Gordon J."/>
        </authorList>
    </citation>
    <scope>NUCLEOTIDE SEQUENCE [LARGE SCALE GENOMIC DNA]</scope>
    <source>
        <strain evidence="6 7">DSM 3989</strain>
    </source>
</reference>
<dbReference type="HOGENOM" id="CLU_027562_17_1_9"/>
<evidence type="ECO:0000256" key="4">
    <source>
        <dbReference type="ARBA" id="ARBA00023172"/>
    </source>
</evidence>
<dbReference type="eggNOG" id="COG0582">
    <property type="taxonomic scope" value="Bacteria"/>
</dbReference>
<keyword evidence="7" id="KW-1185">Reference proteome</keyword>
<dbReference type="GO" id="GO:0003677">
    <property type="term" value="F:DNA binding"/>
    <property type="evidence" value="ECO:0007669"/>
    <property type="project" value="UniProtKB-KW"/>
</dbReference>
<dbReference type="InterPro" id="IPR002104">
    <property type="entry name" value="Integrase_catalytic"/>
</dbReference>
<dbReference type="PANTHER" id="PTHR30629">
    <property type="entry name" value="PROPHAGE INTEGRASE"/>
    <property type="match status" value="1"/>
</dbReference>